<dbReference type="AlphaFoldDB" id="A0A2S5GFA8"/>
<dbReference type="GO" id="GO:0003676">
    <property type="term" value="F:nucleic acid binding"/>
    <property type="evidence" value="ECO:0007669"/>
    <property type="project" value="InterPro"/>
</dbReference>
<dbReference type="Pfam" id="PF01368">
    <property type="entry name" value="DHH"/>
    <property type="match status" value="1"/>
</dbReference>
<dbReference type="InterPro" id="IPR038763">
    <property type="entry name" value="DHH_sf"/>
</dbReference>
<dbReference type="RefSeq" id="WP_104057117.1">
    <property type="nucleotide sequence ID" value="NZ_PREZ01000002.1"/>
</dbReference>
<evidence type="ECO:0000259" key="2">
    <source>
        <dbReference type="Pfam" id="PF02272"/>
    </source>
</evidence>
<evidence type="ECO:0000259" key="1">
    <source>
        <dbReference type="Pfam" id="PF01368"/>
    </source>
</evidence>
<name>A0A2S5GFA8_9BACL</name>
<organism evidence="3 4">
    <name type="scientific">Jeotgalibacillus proteolyticus</name>
    <dbReference type="NCBI Taxonomy" id="2082395"/>
    <lineage>
        <taxon>Bacteria</taxon>
        <taxon>Bacillati</taxon>
        <taxon>Bacillota</taxon>
        <taxon>Bacilli</taxon>
        <taxon>Bacillales</taxon>
        <taxon>Caryophanaceae</taxon>
        <taxon>Jeotgalibacillus</taxon>
    </lineage>
</organism>
<evidence type="ECO:0000313" key="3">
    <source>
        <dbReference type="EMBL" id="PPA71628.1"/>
    </source>
</evidence>
<feature type="domain" description="DDH" evidence="1">
    <location>
        <begin position="15"/>
        <end position="153"/>
    </location>
</feature>
<dbReference type="PANTHER" id="PTHR47618">
    <property type="entry name" value="BIFUNCTIONAL OLIGORIBONUCLEASE AND PAP PHOSPHATASE NRNA"/>
    <property type="match status" value="1"/>
</dbReference>
<dbReference type="OrthoDB" id="9803668at2"/>
<dbReference type="InterPro" id="IPR051319">
    <property type="entry name" value="Oligoribo/pAp-PDE_c-di-AMP_PDE"/>
</dbReference>
<feature type="domain" description="DHHA1" evidence="2">
    <location>
        <begin position="227"/>
        <end position="309"/>
    </location>
</feature>
<dbReference type="EMBL" id="PREZ01000002">
    <property type="protein sequence ID" value="PPA71628.1"/>
    <property type="molecule type" value="Genomic_DNA"/>
</dbReference>
<accession>A0A2S5GFA8</accession>
<dbReference type="Gene3D" id="3.10.310.30">
    <property type="match status" value="1"/>
</dbReference>
<dbReference type="Pfam" id="PF02272">
    <property type="entry name" value="DHHA1"/>
    <property type="match status" value="1"/>
</dbReference>
<dbReference type="InterPro" id="IPR001667">
    <property type="entry name" value="DDH_dom"/>
</dbReference>
<proteinExistence type="predicted"/>
<sequence length="311" mass="34788">MKKQIVEMIKEYSTIIIHRHVRPDPDAYGSQGGLAEIIKASFPDKTVYTVGEGEKSLTFLREMDKVTDDVYKDSLVIVCDTANEARVDDQRYPLGDKLIKIDHHPNEDPYGDLLWVDTSASSASEMIYELYLSGKEDGLKMNTEAARLLFAGIVGDTGRFLFPSTSQKTFDYTGELIQYGFDRNELFNSLYEMESHVLKLQGFILQHFSIDENGAAYIKLSKELLGEYNATPSEASLLVSSLSSVKGIKAWVFFIEEASEIRVRLRSKGPIVNGLAKQHNGGGHPLAAGASITNWHEADEIIRKLQKLCEL</sequence>
<comment type="caution">
    <text evidence="3">The sequence shown here is derived from an EMBL/GenBank/DDBJ whole genome shotgun (WGS) entry which is preliminary data.</text>
</comment>
<dbReference type="SUPFAM" id="SSF64182">
    <property type="entry name" value="DHH phosphoesterases"/>
    <property type="match status" value="1"/>
</dbReference>
<dbReference type="PANTHER" id="PTHR47618:SF1">
    <property type="entry name" value="BIFUNCTIONAL OLIGORIBONUCLEASE AND PAP PHOSPHATASE NRNA"/>
    <property type="match status" value="1"/>
</dbReference>
<keyword evidence="4" id="KW-1185">Reference proteome</keyword>
<gene>
    <name evidence="3" type="ORF">C4B60_06105</name>
</gene>
<evidence type="ECO:0000313" key="4">
    <source>
        <dbReference type="Proteomes" id="UP000239047"/>
    </source>
</evidence>
<dbReference type="InterPro" id="IPR003156">
    <property type="entry name" value="DHHA1_dom"/>
</dbReference>
<reference evidence="3 4" key="1">
    <citation type="submission" date="2018-02" db="EMBL/GenBank/DDBJ databases">
        <title>Jeotgalibacillus proteolyticum sp. nov. a protease producing bacterium isolated from ocean sediments of Laizhou Bay.</title>
        <authorList>
            <person name="Li Y."/>
        </authorList>
    </citation>
    <scope>NUCLEOTIDE SEQUENCE [LARGE SCALE GENOMIC DNA]</scope>
    <source>
        <strain evidence="3 4">22-7</strain>
    </source>
</reference>
<dbReference type="Gene3D" id="3.90.1640.10">
    <property type="entry name" value="inorganic pyrophosphatase (n-terminal core)"/>
    <property type="match status" value="1"/>
</dbReference>
<dbReference type="Proteomes" id="UP000239047">
    <property type="component" value="Unassembled WGS sequence"/>
</dbReference>
<protein>
    <submittedName>
        <fullName evidence="3">DHH family phosphoesterase</fullName>
    </submittedName>
</protein>